<name>X0TBU6_9ZZZZ</name>
<dbReference type="InterPro" id="IPR044946">
    <property type="entry name" value="Restrct_endonuc_typeI_TRD_sf"/>
</dbReference>
<comment type="caution">
    <text evidence="5">The sequence shown here is derived from an EMBL/GenBank/DDBJ whole genome shotgun (WGS) entry which is preliminary data.</text>
</comment>
<dbReference type="Gene3D" id="3.90.220.20">
    <property type="entry name" value="DNA methylase specificity domains"/>
    <property type="match status" value="1"/>
</dbReference>
<dbReference type="InterPro" id="IPR000055">
    <property type="entry name" value="Restrct_endonuc_typeI_TRD"/>
</dbReference>
<keyword evidence="3" id="KW-0238">DNA-binding</keyword>
<reference evidence="5" key="1">
    <citation type="journal article" date="2014" name="Front. Microbiol.">
        <title>High frequency of phylogenetically diverse reductive dehalogenase-homologous genes in deep subseafloor sedimentary metagenomes.</title>
        <authorList>
            <person name="Kawai M."/>
            <person name="Futagami T."/>
            <person name="Toyoda A."/>
            <person name="Takaki Y."/>
            <person name="Nishi S."/>
            <person name="Hori S."/>
            <person name="Arai W."/>
            <person name="Tsubouchi T."/>
            <person name="Morono Y."/>
            <person name="Uchiyama I."/>
            <person name="Ito T."/>
            <person name="Fujiyama A."/>
            <person name="Inagaki F."/>
            <person name="Takami H."/>
        </authorList>
    </citation>
    <scope>NUCLEOTIDE SEQUENCE</scope>
    <source>
        <strain evidence="5">Expedition CK06-06</strain>
    </source>
</reference>
<dbReference type="InterPro" id="IPR052021">
    <property type="entry name" value="Type-I_RS_S_subunit"/>
</dbReference>
<evidence type="ECO:0000256" key="3">
    <source>
        <dbReference type="ARBA" id="ARBA00023125"/>
    </source>
</evidence>
<dbReference type="PANTHER" id="PTHR30408">
    <property type="entry name" value="TYPE-1 RESTRICTION ENZYME ECOKI SPECIFICITY PROTEIN"/>
    <property type="match status" value="1"/>
</dbReference>
<sequence length="187" mass="21365">MEVQEKIVAELDGYQKIIDGAKQIVENYKPTIKINPNWPMVELKSICDVRDGTHDSPKYQQKGFPLVTSKNVREGEIDFSTANLISKEDLYKINKRSRVDDGDIIMPMIGTIGNPILVKKDREFAIKNVALIKFYKDSKINRLYLKLTLESDALTNHYLNRSNGSSQKFIPLGFIRNLQIPLPPLET</sequence>
<evidence type="ECO:0000256" key="2">
    <source>
        <dbReference type="ARBA" id="ARBA00022747"/>
    </source>
</evidence>
<comment type="similarity">
    <text evidence="1">Belongs to the type-I restriction system S methylase family.</text>
</comment>
<dbReference type="AlphaFoldDB" id="X0TBU6"/>
<dbReference type="PANTHER" id="PTHR30408:SF12">
    <property type="entry name" value="TYPE I RESTRICTION ENZYME MJAVIII SPECIFICITY SUBUNIT"/>
    <property type="match status" value="1"/>
</dbReference>
<dbReference type="CDD" id="cd17246">
    <property type="entry name" value="RMtype1_S_SonII-TRD2-CR2_like"/>
    <property type="match status" value="1"/>
</dbReference>
<dbReference type="GO" id="GO:0003677">
    <property type="term" value="F:DNA binding"/>
    <property type="evidence" value="ECO:0007669"/>
    <property type="project" value="UniProtKB-KW"/>
</dbReference>
<accession>X0TBU6</accession>
<evidence type="ECO:0000256" key="1">
    <source>
        <dbReference type="ARBA" id="ARBA00010923"/>
    </source>
</evidence>
<evidence type="ECO:0000313" key="5">
    <source>
        <dbReference type="EMBL" id="GAF85662.1"/>
    </source>
</evidence>
<dbReference type="SUPFAM" id="SSF116734">
    <property type="entry name" value="DNA methylase specificity domain"/>
    <property type="match status" value="1"/>
</dbReference>
<dbReference type="EMBL" id="BARS01001126">
    <property type="protein sequence ID" value="GAF85662.1"/>
    <property type="molecule type" value="Genomic_DNA"/>
</dbReference>
<gene>
    <name evidence="5" type="ORF">S01H1_02356</name>
</gene>
<protein>
    <recommendedName>
        <fullName evidence="4">Type I restriction modification DNA specificity domain-containing protein</fullName>
    </recommendedName>
</protein>
<dbReference type="GO" id="GO:0009307">
    <property type="term" value="P:DNA restriction-modification system"/>
    <property type="evidence" value="ECO:0007669"/>
    <property type="project" value="UniProtKB-KW"/>
</dbReference>
<dbReference type="Pfam" id="PF01420">
    <property type="entry name" value="Methylase_S"/>
    <property type="match status" value="1"/>
</dbReference>
<keyword evidence="2" id="KW-0680">Restriction system</keyword>
<organism evidence="5">
    <name type="scientific">marine sediment metagenome</name>
    <dbReference type="NCBI Taxonomy" id="412755"/>
    <lineage>
        <taxon>unclassified sequences</taxon>
        <taxon>metagenomes</taxon>
        <taxon>ecological metagenomes</taxon>
    </lineage>
</organism>
<proteinExistence type="inferred from homology"/>
<evidence type="ECO:0000259" key="4">
    <source>
        <dbReference type="Pfam" id="PF01420"/>
    </source>
</evidence>
<feature type="domain" description="Type I restriction modification DNA specificity" evidence="4">
    <location>
        <begin position="37"/>
        <end position="186"/>
    </location>
</feature>
<feature type="non-terminal residue" evidence="5">
    <location>
        <position position="187"/>
    </location>
</feature>